<accession>A0ABD1JL38</accession>
<comment type="caution">
    <text evidence="8">The sequence shown here is derived from an EMBL/GenBank/DDBJ whole genome shotgun (WGS) entry which is preliminary data.</text>
</comment>
<keyword evidence="9" id="KW-1185">Reference proteome</keyword>
<evidence type="ECO:0000256" key="6">
    <source>
        <dbReference type="SAM" id="MobiDB-lite"/>
    </source>
</evidence>
<feature type="region of interest" description="Disordered" evidence="6">
    <location>
        <begin position="419"/>
        <end position="441"/>
    </location>
</feature>
<dbReference type="EMBL" id="JBHFQA010000014">
    <property type="protein sequence ID" value="KAL2087868.1"/>
    <property type="molecule type" value="Genomic_DNA"/>
</dbReference>
<evidence type="ECO:0000256" key="2">
    <source>
        <dbReference type="ARBA" id="ARBA00004574"/>
    </source>
</evidence>
<comment type="subcellular location">
    <subcellularLocation>
        <location evidence="2">Chromosome</location>
        <location evidence="2">Telomere</location>
    </subcellularLocation>
    <subcellularLocation>
        <location evidence="1">Nucleus</location>
    </subcellularLocation>
</comment>
<gene>
    <name evidence="8" type="ORF">ACEWY4_016696</name>
</gene>
<reference evidence="8 9" key="1">
    <citation type="submission" date="2024-09" db="EMBL/GenBank/DDBJ databases">
        <title>A chromosome-level genome assembly of Gray's grenadier anchovy, Coilia grayii.</title>
        <authorList>
            <person name="Fu Z."/>
        </authorList>
    </citation>
    <scope>NUCLEOTIDE SEQUENCE [LARGE SCALE GENOMIC DNA]</scope>
    <source>
        <strain evidence="8">G4</strain>
        <tissue evidence="8">Muscle</tissue>
    </source>
</reference>
<dbReference type="InterPro" id="IPR028631">
    <property type="entry name" value="ACD"/>
</dbReference>
<evidence type="ECO:0000313" key="8">
    <source>
        <dbReference type="EMBL" id="KAL2087868.1"/>
    </source>
</evidence>
<sequence>MPRLGRNRIDPEPWIEQLIQDYGTPIPPDRAVKATVVGAKDLTESQDETDASCVVFLSDGVVFIPAVLTTQAWARLQDMEERESFSGLENAIVSVKSLQLNFHLEPELSNCQFYVTVNQMSTVGQASTHNAVPNCTRLDESSSQSQYGFRLTDLLEEWEKNDDRYYTPQEMTDKPATLSEPTTSHHILNTPPGPSTSHPIMDSSAEPSPSYQYELPPTSSQWPPLLEEEEETEHVRLLRGIMRRLAPTTPSQSHDVATPTRWDQDRLAYKVEEGFSLPAHHLLIPEDQRGLITTATAASTSSSTPSDLVCPPCDRQTDQPTSAQISQSDQPITTHRDIPDQLPSSGERTDDSPPCSGVLAEAEAESQREGGAWDVFAPVIDMLRSPSSSEISATPEDLPILQSQSAVVMPENLPLFQSQSDSATPDNLPHTKIQSDSVTPENLPVIQEAEAATPRKAPLLLGCTSLDSHSGSSSTEKFTFHQSLLARLSPNPVGASTQNVPSTGSLTERTGFTLPPYQAQVPSGLSPVQFSGKRFTPEEEDDEDANVARSPPSWIAQTQWTERGHCEGGSEPKRRMFLSPSKQTQVHTDGSAFSHKYQVSVQDICSLGNFKVPAEEIDWAMRYLLASSHTSAEAR</sequence>
<dbReference type="AlphaFoldDB" id="A0ABD1JL38"/>
<keyword evidence="3" id="KW-0158">Chromosome</keyword>
<feature type="region of interest" description="Disordered" evidence="6">
    <location>
        <begin position="166"/>
        <end position="222"/>
    </location>
</feature>
<feature type="domain" description="Shelterin complex subunit TPP1/Est3" evidence="7">
    <location>
        <begin position="48"/>
        <end position="124"/>
    </location>
</feature>
<dbReference type="Gene3D" id="2.40.50.960">
    <property type="match status" value="1"/>
</dbReference>
<evidence type="ECO:0000313" key="9">
    <source>
        <dbReference type="Proteomes" id="UP001591681"/>
    </source>
</evidence>
<feature type="region of interest" description="Disordered" evidence="6">
    <location>
        <begin position="297"/>
        <end position="370"/>
    </location>
</feature>
<feature type="compositionally biased region" description="Polar residues" evidence="6">
    <location>
        <begin position="205"/>
        <end position="222"/>
    </location>
</feature>
<dbReference type="PANTHER" id="PTHR14487">
    <property type="entry name" value="ADRENOCORTICAL DYSPLASIA PROTEIN ACD"/>
    <property type="match status" value="1"/>
</dbReference>
<evidence type="ECO:0000256" key="4">
    <source>
        <dbReference type="ARBA" id="ARBA00022895"/>
    </source>
</evidence>
<dbReference type="Pfam" id="PF10341">
    <property type="entry name" value="TPP1"/>
    <property type="match status" value="1"/>
</dbReference>
<dbReference type="GO" id="GO:0000723">
    <property type="term" value="P:telomere maintenance"/>
    <property type="evidence" value="ECO:0007669"/>
    <property type="project" value="UniProtKB-ARBA"/>
</dbReference>
<dbReference type="InterPro" id="IPR019437">
    <property type="entry name" value="TPP1/Est3"/>
</dbReference>
<organism evidence="8 9">
    <name type="scientific">Coilia grayii</name>
    <name type="common">Gray's grenadier anchovy</name>
    <dbReference type="NCBI Taxonomy" id="363190"/>
    <lineage>
        <taxon>Eukaryota</taxon>
        <taxon>Metazoa</taxon>
        <taxon>Chordata</taxon>
        <taxon>Craniata</taxon>
        <taxon>Vertebrata</taxon>
        <taxon>Euteleostomi</taxon>
        <taxon>Actinopterygii</taxon>
        <taxon>Neopterygii</taxon>
        <taxon>Teleostei</taxon>
        <taxon>Clupei</taxon>
        <taxon>Clupeiformes</taxon>
        <taxon>Clupeoidei</taxon>
        <taxon>Engraulidae</taxon>
        <taxon>Coilinae</taxon>
        <taxon>Coilia</taxon>
    </lineage>
</organism>
<evidence type="ECO:0000259" key="7">
    <source>
        <dbReference type="Pfam" id="PF10341"/>
    </source>
</evidence>
<feature type="compositionally biased region" description="Low complexity" evidence="6">
    <location>
        <begin position="297"/>
        <end position="306"/>
    </location>
</feature>
<name>A0ABD1JL38_9TELE</name>
<feature type="compositionally biased region" description="Polar residues" evidence="6">
    <location>
        <begin position="520"/>
        <end position="529"/>
    </location>
</feature>
<dbReference type="PANTHER" id="PTHR14487:SF3">
    <property type="entry name" value="ADRENOCORTICAL DYSPLASIA PROTEIN HOMOLOG"/>
    <property type="match status" value="1"/>
</dbReference>
<feature type="compositionally biased region" description="Basic and acidic residues" evidence="6">
    <location>
        <begin position="562"/>
        <end position="572"/>
    </location>
</feature>
<feature type="compositionally biased region" description="Polar residues" evidence="6">
    <location>
        <begin position="494"/>
        <end position="510"/>
    </location>
</feature>
<keyword evidence="5" id="KW-0539">Nucleus</keyword>
<feature type="region of interest" description="Disordered" evidence="6">
    <location>
        <begin position="490"/>
        <end position="572"/>
    </location>
</feature>
<feature type="compositionally biased region" description="Polar residues" evidence="6">
    <location>
        <begin position="318"/>
        <end position="333"/>
    </location>
</feature>
<dbReference type="Proteomes" id="UP001591681">
    <property type="component" value="Unassembled WGS sequence"/>
</dbReference>
<protein>
    <recommendedName>
        <fullName evidence="7">Shelterin complex subunit TPP1/Est3 domain-containing protein</fullName>
    </recommendedName>
</protein>
<evidence type="ECO:0000256" key="3">
    <source>
        <dbReference type="ARBA" id="ARBA00022454"/>
    </source>
</evidence>
<dbReference type="GO" id="GO:0005634">
    <property type="term" value="C:nucleus"/>
    <property type="evidence" value="ECO:0007669"/>
    <property type="project" value="UniProtKB-SubCell"/>
</dbReference>
<dbReference type="GO" id="GO:0000781">
    <property type="term" value="C:chromosome, telomeric region"/>
    <property type="evidence" value="ECO:0007669"/>
    <property type="project" value="UniProtKB-SubCell"/>
</dbReference>
<proteinExistence type="predicted"/>
<evidence type="ECO:0000256" key="1">
    <source>
        <dbReference type="ARBA" id="ARBA00004123"/>
    </source>
</evidence>
<keyword evidence="4" id="KW-0779">Telomere</keyword>
<evidence type="ECO:0000256" key="5">
    <source>
        <dbReference type="ARBA" id="ARBA00023242"/>
    </source>
</evidence>